<dbReference type="Pfam" id="PF00069">
    <property type="entry name" value="Pkinase"/>
    <property type="match status" value="1"/>
</dbReference>
<name>A0ABY0I3G2_9GAMM</name>
<dbReference type="InterPro" id="IPR041679">
    <property type="entry name" value="DNA2/NAM7-like_C"/>
</dbReference>
<gene>
    <name evidence="3" type="ORF">ERW53_15225</name>
</gene>
<dbReference type="Pfam" id="PF08378">
    <property type="entry name" value="NERD"/>
    <property type="match status" value="1"/>
</dbReference>
<dbReference type="InterPro" id="IPR027417">
    <property type="entry name" value="P-loop_NTPase"/>
</dbReference>
<dbReference type="InterPro" id="IPR047187">
    <property type="entry name" value="SF1_C_Upf1"/>
</dbReference>
<evidence type="ECO:0000313" key="3">
    <source>
        <dbReference type="EMBL" id="RYU62755.1"/>
    </source>
</evidence>
<dbReference type="SUPFAM" id="SSF52540">
    <property type="entry name" value="P-loop containing nucleoside triphosphate hydrolases"/>
    <property type="match status" value="1"/>
</dbReference>
<dbReference type="InterPro" id="IPR000719">
    <property type="entry name" value="Prot_kinase_dom"/>
</dbReference>
<feature type="domain" description="Protein kinase" evidence="1">
    <location>
        <begin position="511"/>
        <end position="907"/>
    </location>
</feature>
<keyword evidence="3" id="KW-0378">Hydrolase</keyword>
<comment type="caution">
    <text evidence="3">The sequence shown here is derived from an EMBL/GenBank/DDBJ whole genome shotgun (WGS) entry which is preliminary data.</text>
</comment>
<dbReference type="InterPro" id="IPR045055">
    <property type="entry name" value="DNA2/NAM7-like"/>
</dbReference>
<dbReference type="Gene3D" id="1.10.510.10">
    <property type="entry name" value="Transferase(Phosphotransferase) domain 1"/>
    <property type="match status" value="1"/>
</dbReference>
<dbReference type="SUPFAM" id="SSF56112">
    <property type="entry name" value="Protein kinase-like (PK-like)"/>
    <property type="match status" value="2"/>
</dbReference>
<dbReference type="Proteomes" id="UP000294166">
    <property type="component" value="Unassembled WGS sequence"/>
</dbReference>
<organism evidence="3 4">
    <name type="scientific">Aliivibrio finisterrensis</name>
    <dbReference type="NCBI Taxonomy" id="511998"/>
    <lineage>
        <taxon>Bacteria</taxon>
        <taxon>Pseudomonadati</taxon>
        <taxon>Pseudomonadota</taxon>
        <taxon>Gammaproteobacteria</taxon>
        <taxon>Vibrionales</taxon>
        <taxon>Vibrionaceae</taxon>
        <taxon>Aliivibrio</taxon>
    </lineage>
</organism>
<dbReference type="CDD" id="cd17934">
    <property type="entry name" value="DEXXQc_Upf1-like"/>
    <property type="match status" value="1"/>
</dbReference>
<reference evidence="3 4" key="1">
    <citation type="submission" date="2019-02" db="EMBL/GenBank/DDBJ databases">
        <title>Genome sequences of Aliivibrio finisterrensis strains from farmed Atlantic salmon.</title>
        <authorList>
            <person name="Bowman J.P."/>
        </authorList>
    </citation>
    <scope>NUCLEOTIDE SEQUENCE [LARGE SCALE GENOMIC DNA]</scope>
    <source>
        <strain evidence="3 4">A21</strain>
    </source>
</reference>
<dbReference type="Pfam" id="PF13086">
    <property type="entry name" value="AAA_11"/>
    <property type="match status" value="1"/>
</dbReference>
<dbReference type="InterPro" id="IPR011009">
    <property type="entry name" value="Kinase-like_dom_sf"/>
</dbReference>
<keyword evidence="3" id="KW-0347">Helicase</keyword>
<keyword evidence="4" id="KW-1185">Reference proteome</keyword>
<feature type="domain" description="NERD" evidence="2">
    <location>
        <begin position="36"/>
        <end position="148"/>
    </location>
</feature>
<dbReference type="EMBL" id="SEZN01000030">
    <property type="protein sequence ID" value="RYU62755.1"/>
    <property type="molecule type" value="Genomic_DNA"/>
</dbReference>
<keyword evidence="3" id="KW-0547">Nucleotide-binding</keyword>
<dbReference type="PROSITE" id="PS00108">
    <property type="entry name" value="PROTEIN_KINASE_ST"/>
    <property type="match status" value="1"/>
</dbReference>
<protein>
    <submittedName>
        <fullName evidence="3">DNA helicase</fullName>
    </submittedName>
</protein>
<sequence>MNIKYWDGGLERHEIDAIKKIENVLTNSICHKVQDKNKNQKLNSSKVLKKSFNEGWKGYAGFRFINKNKQGEIDLLIVTHCNILIVELKHWNGKPITSNRGKWFWGNEDRGKSPVEVTRNKEFLLKNLLKPFAKKFKNEGRVPHVHFLVVMSGDSDFSGINVSDLAHTITLKEFSQLCVDEHKFNKRFTPHPNAKVLLQDIPLLEKSLLLNDQKVEARPLSVDGWLGQEQIFEHPNQVYKEYFAQSVADKNDRAIIRSWDFDKLSNYDAKTPDGRIKIASREREVLTKIRRENRRLYEHCVSSLTIPTKDKITSQYNEVVELPHGHERLNDFIATYGGNLSIDERINLVKVLVARFADLHQLQLAHRDIGKHSIWLSTGQRVALSNFISAFDRKKETVGNIRDELSVYNQTTPSLSPYQNDVSRLAVIAWAIIKAKRLTPVFEKELLNQISQCTEWYGDTLLNAFKGEGFNNASDLLDALAKQEPSKEEAFSFSTKELERFVRPSKIGRLHPEVEFISESDLKEVYRSDNGVVKVWNNINPTEINTGLGLRTLSFLERVEKLQSLNLSFIPTIADYGITARDCSLYLVSEWIEGEPLDPYRMRNRRHDIINSLVAHIEHMHSLGFAHGDLKPENILVDKHCDVFIIDVLDFHHDAEELFNTEYSPVDAPNCSAFVRDNYAVMKVSSELLGIDWGFESLHFEAISKAIIHELEDVDFGFRELTRFKDAVLNPEKILQPSVEIIDIEIGGAKDGFEPLIVYPDNGKLYVSIEESSNNASGLVMSVYGLGGFFRLFFNQVSFAFEHGLAPKKRDSIFPRDIEKAALELPFAIRVSQGRASNLEALNRRVRQIYSFENAIKQFQLKQRKIEPLLIDKTVDIVNVELNVKPISTRELWQAILKTETESHPYVELTGEPSAYKDNKDILILSYEAEKDPLDGFTAKDQVEAIIVDGEEDYFIGEVNLSASGLNRVNLSRFSSRANKLKEEDIIFFRSKADKSSFNKRKNALTRILDKDSVIENLSDYFEPDCGLLPIDYDLTVTDEDFERYDREDDNGNVIKLNDKQRVAFQKLLKYGPLSMLQGPPGTGKTEFIAAFVHYLIEKQGAERILLVSQSHEAVNTAAERIRKHCDRLKTDLDVVRFSRSESTISHSLRDAYSNNIVSQKVEQFETQLKYRVLNLAKSLKAPTDYLEAYLILDKQILSHIANQKNALIAIDDKELLTKQKKVLKKEIGERKSLINSRLPQKIRSNKDWHDNLDEVCIDLVEGLNHEYAIEENTFSLVQRIVALSKDMIRIMQSGNANMDEFLARSKQLVAGTCVGIGNWDIDIASNQYDWIIIDEAARSIASELAIAMQVGKRVLLVGDHKQLPPLYTDPHKKALARHLGIQTSNDIDELIESDFARAFESEYGEQVGAKLLVQYRMAPAIGTLVSKCFYDGELENGERNIPDIYRDVPMAMSSTTTWLDTSSLGKKAHHQSGSGRSIYNDAEADAIVDLLRQIDKDESFINSLFEQVKDGEAAIGVICMYAEQKRILRQKVKKASLSDELMKLLKIDTVDSYQGKENRVIILSVTRSEQKQSPGFLKLPNRINVGLSRAMDRLVIVGDKRMWQGKNSQLPFGKVIKFMEENTNEDLYRFVDAVTKKFKKAV</sequence>
<dbReference type="InterPro" id="IPR008271">
    <property type="entry name" value="Ser/Thr_kinase_AS"/>
</dbReference>
<proteinExistence type="predicted"/>
<dbReference type="InterPro" id="IPR041677">
    <property type="entry name" value="DNA2/NAM7_AAA_11"/>
</dbReference>
<dbReference type="InterPro" id="IPR011528">
    <property type="entry name" value="NERD"/>
</dbReference>
<dbReference type="GO" id="GO:0004386">
    <property type="term" value="F:helicase activity"/>
    <property type="evidence" value="ECO:0007669"/>
    <property type="project" value="UniProtKB-KW"/>
</dbReference>
<dbReference type="PANTHER" id="PTHR10887:SF495">
    <property type="entry name" value="HELICASE SENATAXIN ISOFORM X1-RELATED"/>
    <property type="match status" value="1"/>
</dbReference>
<dbReference type="Pfam" id="PF13087">
    <property type="entry name" value="AAA_12"/>
    <property type="match status" value="1"/>
</dbReference>
<dbReference type="PANTHER" id="PTHR10887">
    <property type="entry name" value="DNA2/NAM7 HELICASE FAMILY"/>
    <property type="match status" value="1"/>
</dbReference>
<dbReference type="CDD" id="cd18808">
    <property type="entry name" value="SF1_C_Upf1"/>
    <property type="match status" value="1"/>
</dbReference>
<evidence type="ECO:0000259" key="2">
    <source>
        <dbReference type="PROSITE" id="PS50965"/>
    </source>
</evidence>
<dbReference type="RefSeq" id="WP_130049413.1">
    <property type="nucleotide sequence ID" value="NZ_SEZL01000067.1"/>
</dbReference>
<accession>A0ABY0I3G2</accession>
<evidence type="ECO:0000259" key="1">
    <source>
        <dbReference type="PROSITE" id="PS50011"/>
    </source>
</evidence>
<dbReference type="PROSITE" id="PS50965">
    <property type="entry name" value="NERD"/>
    <property type="match status" value="1"/>
</dbReference>
<keyword evidence="3" id="KW-0067">ATP-binding</keyword>
<evidence type="ECO:0000313" key="4">
    <source>
        <dbReference type="Proteomes" id="UP000294166"/>
    </source>
</evidence>
<dbReference type="Gene3D" id="3.40.50.300">
    <property type="entry name" value="P-loop containing nucleotide triphosphate hydrolases"/>
    <property type="match status" value="2"/>
</dbReference>
<dbReference type="PROSITE" id="PS50011">
    <property type="entry name" value="PROTEIN_KINASE_DOM"/>
    <property type="match status" value="1"/>
</dbReference>